<dbReference type="InterPro" id="IPR001229">
    <property type="entry name" value="Jacalin-like_lectin_dom"/>
</dbReference>
<feature type="domain" description="Jacalin-type lectin" evidence="3">
    <location>
        <begin position="472"/>
        <end position="614"/>
    </location>
</feature>
<dbReference type="AlphaFoldDB" id="A0A7J6FJJ8"/>
<evidence type="ECO:0000313" key="4">
    <source>
        <dbReference type="EMBL" id="KAF4369930.1"/>
    </source>
</evidence>
<keyword evidence="2" id="KW-0430">Lectin</keyword>
<dbReference type="PANTHER" id="PTHR47293:SF79">
    <property type="entry name" value="JACALIN-TYPE LECTIN DOMAIN-CONTAINING PROTEIN"/>
    <property type="match status" value="1"/>
</dbReference>
<feature type="domain" description="Jacalin-type lectin" evidence="3">
    <location>
        <begin position="4"/>
        <end position="153"/>
    </location>
</feature>
<feature type="domain" description="Jacalin-type lectin" evidence="3">
    <location>
        <begin position="337"/>
        <end position="468"/>
    </location>
</feature>
<comment type="similarity">
    <text evidence="1">Belongs to the jacalin lectin family.</text>
</comment>
<dbReference type="EMBL" id="JAATIQ010000210">
    <property type="protein sequence ID" value="KAF4369930.1"/>
    <property type="molecule type" value="Genomic_DNA"/>
</dbReference>
<feature type="domain" description="Jacalin-type lectin" evidence="3">
    <location>
        <begin position="156"/>
        <end position="299"/>
    </location>
</feature>
<dbReference type="FunFam" id="2.100.10.30:FF:000001">
    <property type="entry name" value="Jacalin-related lectin 33"/>
    <property type="match status" value="3"/>
</dbReference>
<dbReference type="Proteomes" id="UP000583929">
    <property type="component" value="Unassembled WGS sequence"/>
</dbReference>
<gene>
    <name evidence="4" type="ORF">G4B88_016091</name>
</gene>
<dbReference type="CDD" id="cd09612">
    <property type="entry name" value="Jacalin"/>
    <property type="match status" value="3"/>
</dbReference>
<dbReference type="InterPro" id="IPR036404">
    <property type="entry name" value="Jacalin-like_lectin_dom_sf"/>
</dbReference>
<sequence length="625" mass="67552">MEGVISLGAYGSSTGGDPWSYKLSCGLKEIIIYEDRNIKSISFKDASGFISGTFGGNNPDPLDKGQERKIALNWPVEYLISISGTHGKFNDIPDDVILSLSFQTNLKTYGPFGTTTGRGEPFTAPIGGEDSLVVGFFGRSGYYLDALGIYVKPQANISFGEWGGPGGDPFGFTVGRSWIKQITVYQDSSNIKSLSFKDGNDNEYGPFGGNNPNNVGLPTTIEFERGSAEYLTSISGTYGKYLNLTVITSISFITNLKTYGPFGGKTGTPFSLPIQGGVVVGFHGKSGDFVDSIGVYVKPHQFHHVRVCGLLHITALGYFIMLQLVIWLQSTTILEGVISLGPYGNRTGAGGNPWSFKLSSGTGISQIIIHEKENIKSISFEDATGFFSGTFGGMDPNSKGQERRILLNWPVEHLISISGTQGEYTNVAHDVVRSLTFQTNLKTYGPFGNPNVGEPFTLPIGEDSVLAGPERSISFGEWGGPGGDPFGFTVGRSWIKHITIYQDSSNIKSLSFKDGNDHKYGPFGGKNPNNVGLPTRIEFDGREEYLTSISGTYGKYLHFKLITSISFITNLKTYGPFGGETGTAFSLSIQDGVVVGFHGKSGDFVDSIGIYVKPIREIHDVPKKL</sequence>
<dbReference type="SUPFAM" id="SSF51101">
    <property type="entry name" value="Mannose-binding lectins"/>
    <property type="match status" value="4"/>
</dbReference>
<name>A0A7J6FJJ8_CANSA</name>
<keyword evidence="5" id="KW-1185">Reference proteome</keyword>
<reference evidence="4 5" key="1">
    <citation type="journal article" date="2020" name="bioRxiv">
        <title>Sequence and annotation of 42 cannabis genomes reveals extensive copy number variation in cannabinoid synthesis and pathogen resistance genes.</title>
        <authorList>
            <person name="Mckernan K.J."/>
            <person name="Helbert Y."/>
            <person name="Kane L.T."/>
            <person name="Ebling H."/>
            <person name="Zhang L."/>
            <person name="Liu B."/>
            <person name="Eaton Z."/>
            <person name="Mclaughlin S."/>
            <person name="Kingan S."/>
            <person name="Baybayan P."/>
            <person name="Concepcion G."/>
            <person name="Jordan M."/>
            <person name="Riva A."/>
            <person name="Barbazuk W."/>
            <person name="Harkins T."/>
        </authorList>
    </citation>
    <scope>NUCLEOTIDE SEQUENCE [LARGE SCALE GENOMIC DNA]</scope>
    <source>
        <strain evidence="5">cv. Jamaican Lion 4</strain>
        <tissue evidence="4">Leaf</tissue>
    </source>
</reference>
<evidence type="ECO:0000313" key="5">
    <source>
        <dbReference type="Proteomes" id="UP000583929"/>
    </source>
</evidence>
<proteinExistence type="inferred from homology"/>
<dbReference type="InterPro" id="IPR033734">
    <property type="entry name" value="Jacalin-like_lectin_dom_plant"/>
</dbReference>
<dbReference type="GO" id="GO:0005536">
    <property type="term" value="F:D-glucose binding"/>
    <property type="evidence" value="ECO:0007669"/>
    <property type="project" value="UniProtKB-ARBA"/>
</dbReference>
<dbReference type="PANTHER" id="PTHR47293">
    <property type="entry name" value="JACALIN-RELATED LECTIN 3"/>
    <property type="match status" value="1"/>
</dbReference>
<dbReference type="GO" id="GO:0005537">
    <property type="term" value="F:D-mannose binding"/>
    <property type="evidence" value="ECO:0007669"/>
    <property type="project" value="UniProtKB-ARBA"/>
</dbReference>
<evidence type="ECO:0000256" key="1">
    <source>
        <dbReference type="ARBA" id="ARBA00006568"/>
    </source>
</evidence>
<dbReference type="SMART" id="SM00915">
    <property type="entry name" value="Jacalin"/>
    <property type="match status" value="4"/>
</dbReference>
<protein>
    <recommendedName>
        <fullName evidence="3">Jacalin-type lectin domain-containing protein</fullName>
    </recommendedName>
</protein>
<dbReference type="Pfam" id="PF01419">
    <property type="entry name" value="Jacalin"/>
    <property type="match status" value="4"/>
</dbReference>
<accession>A0A7J6FJJ8</accession>
<dbReference type="Gene3D" id="2.100.10.30">
    <property type="entry name" value="Jacalin-like lectin domain"/>
    <property type="match status" value="4"/>
</dbReference>
<dbReference type="PROSITE" id="PS51752">
    <property type="entry name" value="JACALIN_LECTIN"/>
    <property type="match status" value="4"/>
</dbReference>
<evidence type="ECO:0000256" key="2">
    <source>
        <dbReference type="ARBA" id="ARBA00022734"/>
    </source>
</evidence>
<comment type="caution">
    <text evidence="4">The sequence shown here is derived from an EMBL/GenBank/DDBJ whole genome shotgun (WGS) entry which is preliminary data.</text>
</comment>
<evidence type="ECO:0000259" key="3">
    <source>
        <dbReference type="PROSITE" id="PS51752"/>
    </source>
</evidence>
<organism evidence="4 5">
    <name type="scientific">Cannabis sativa</name>
    <name type="common">Hemp</name>
    <name type="synonym">Marijuana</name>
    <dbReference type="NCBI Taxonomy" id="3483"/>
    <lineage>
        <taxon>Eukaryota</taxon>
        <taxon>Viridiplantae</taxon>
        <taxon>Streptophyta</taxon>
        <taxon>Embryophyta</taxon>
        <taxon>Tracheophyta</taxon>
        <taxon>Spermatophyta</taxon>
        <taxon>Magnoliopsida</taxon>
        <taxon>eudicotyledons</taxon>
        <taxon>Gunneridae</taxon>
        <taxon>Pentapetalae</taxon>
        <taxon>rosids</taxon>
        <taxon>fabids</taxon>
        <taxon>Rosales</taxon>
        <taxon>Cannabaceae</taxon>
        <taxon>Cannabis</taxon>
    </lineage>
</organism>